<accession>A0ABD1QY19</accession>
<feature type="compositionally biased region" description="Polar residues" evidence="1">
    <location>
        <begin position="72"/>
        <end position="98"/>
    </location>
</feature>
<evidence type="ECO:0000313" key="2">
    <source>
        <dbReference type="EMBL" id="KAL2481048.1"/>
    </source>
</evidence>
<feature type="region of interest" description="Disordered" evidence="1">
    <location>
        <begin position="68"/>
        <end position="100"/>
    </location>
</feature>
<evidence type="ECO:0000313" key="3">
    <source>
        <dbReference type="Proteomes" id="UP001604336"/>
    </source>
</evidence>
<dbReference type="Proteomes" id="UP001604336">
    <property type="component" value="Unassembled WGS sequence"/>
</dbReference>
<reference evidence="3" key="1">
    <citation type="submission" date="2024-07" db="EMBL/GenBank/DDBJ databases">
        <title>Two chromosome-level genome assemblies of Korean endemic species Abeliophyllum distichum and Forsythia ovata (Oleaceae).</title>
        <authorList>
            <person name="Jang H."/>
        </authorList>
    </citation>
    <scope>NUCLEOTIDE SEQUENCE [LARGE SCALE GENOMIC DNA]</scope>
</reference>
<sequence>MADVMSHGGDSAGDPPHMAQFVLRFYRKLVEIRQTQQTQVAYSSASVDERTIAKEVLEEQQGHVCWVERDPNGTSPFLDSTATSNAPRRTSNQFFGDSQNDDPRFAMYKVQLRRMEMAIQRLMTNL</sequence>
<proteinExistence type="predicted"/>
<organism evidence="2 3">
    <name type="scientific">Abeliophyllum distichum</name>
    <dbReference type="NCBI Taxonomy" id="126358"/>
    <lineage>
        <taxon>Eukaryota</taxon>
        <taxon>Viridiplantae</taxon>
        <taxon>Streptophyta</taxon>
        <taxon>Embryophyta</taxon>
        <taxon>Tracheophyta</taxon>
        <taxon>Spermatophyta</taxon>
        <taxon>Magnoliopsida</taxon>
        <taxon>eudicotyledons</taxon>
        <taxon>Gunneridae</taxon>
        <taxon>Pentapetalae</taxon>
        <taxon>asterids</taxon>
        <taxon>lamiids</taxon>
        <taxon>Lamiales</taxon>
        <taxon>Oleaceae</taxon>
        <taxon>Forsythieae</taxon>
        <taxon>Abeliophyllum</taxon>
    </lineage>
</organism>
<dbReference type="EMBL" id="JBFOLK010000010">
    <property type="protein sequence ID" value="KAL2481048.1"/>
    <property type="molecule type" value="Genomic_DNA"/>
</dbReference>
<evidence type="ECO:0000256" key="1">
    <source>
        <dbReference type="SAM" id="MobiDB-lite"/>
    </source>
</evidence>
<protein>
    <submittedName>
        <fullName evidence="2">Uncharacterized protein</fullName>
    </submittedName>
</protein>
<name>A0ABD1QY19_9LAMI</name>
<comment type="caution">
    <text evidence="2">The sequence shown here is derived from an EMBL/GenBank/DDBJ whole genome shotgun (WGS) entry which is preliminary data.</text>
</comment>
<gene>
    <name evidence="2" type="ORF">Adt_34014</name>
</gene>
<dbReference type="AlphaFoldDB" id="A0ABD1QY19"/>
<keyword evidence="3" id="KW-1185">Reference proteome</keyword>